<evidence type="ECO:0000313" key="1">
    <source>
        <dbReference type="EMBL" id="GAA4142433.1"/>
    </source>
</evidence>
<reference evidence="2" key="1">
    <citation type="journal article" date="2019" name="Int. J. Syst. Evol. Microbiol.">
        <title>The Global Catalogue of Microorganisms (GCM) 10K type strain sequencing project: providing services to taxonomists for standard genome sequencing and annotation.</title>
        <authorList>
            <consortium name="The Broad Institute Genomics Platform"/>
            <consortium name="The Broad Institute Genome Sequencing Center for Infectious Disease"/>
            <person name="Wu L."/>
            <person name="Ma J."/>
        </authorList>
    </citation>
    <scope>NUCLEOTIDE SEQUENCE [LARGE SCALE GENOMIC DNA]</scope>
    <source>
        <strain evidence="2">JCM 16704</strain>
    </source>
</reference>
<name>A0ABP7YWS6_9SPHI</name>
<protein>
    <submittedName>
        <fullName evidence="1">Uncharacterized protein</fullName>
    </submittedName>
</protein>
<comment type="caution">
    <text evidence="1">The sequence shown here is derived from an EMBL/GenBank/DDBJ whole genome shotgun (WGS) entry which is preliminary data.</text>
</comment>
<dbReference type="EMBL" id="BAAAZI010000010">
    <property type="protein sequence ID" value="GAA4142433.1"/>
    <property type="molecule type" value="Genomic_DNA"/>
</dbReference>
<sequence length="105" mass="12506">MRGINAIKHAELIRLIQEVEAIYIDHDVKDDLEKLKLQHQNILELFQEYQRTLIRVEDLIQQYQSCAHNIRKNCVSQPIRKLRLDQHDPEQHRKLIQGINASSMK</sequence>
<proteinExistence type="predicted"/>
<organism evidence="1 2">
    <name type="scientific">Sphingobacterium kyonggiense</name>
    <dbReference type="NCBI Taxonomy" id="714075"/>
    <lineage>
        <taxon>Bacteria</taxon>
        <taxon>Pseudomonadati</taxon>
        <taxon>Bacteroidota</taxon>
        <taxon>Sphingobacteriia</taxon>
        <taxon>Sphingobacteriales</taxon>
        <taxon>Sphingobacteriaceae</taxon>
        <taxon>Sphingobacterium</taxon>
    </lineage>
</organism>
<evidence type="ECO:0000313" key="2">
    <source>
        <dbReference type="Proteomes" id="UP001500101"/>
    </source>
</evidence>
<gene>
    <name evidence="1" type="ORF">GCM10022216_23350</name>
</gene>
<keyword evidence="2" id="KW-1185">Reference proteome</keyword>
<accession>A0ABP7YWS6</accession>
<dbReference type="RefSeq" id="WP_344674905.1">
    <property type="nucleotide sequence ID" value="NZ_BAAAZI010000010.1"/>
</dbReference>
<dbReference type="Proteomes" id="UP001500101">
    <property type="component" value="Unassembled WGS sequence"/>
</dbReference>